<comment type="similarity">
    <text evidence="2">Belongs to the ABC transporter superfamily. ABCG family. PDR (TC 3.A.1.205) subfamily.</text>
</comment>
<keyword evidence="6" id="KW-0547">Nucleotide-binding</keyword>
<dbReference type="InterPro" id="IPR013525">
    <property type="entry name" value="ABC2_TM"/>
</dbReference>
<evidence type="ECO:0000256" key="5">
    <source>
        <dbReference type="ARBA" id="ARBA00022737"/>
    </source>
</evidence>
<keyword evidence="3" id="KW-0813">Transport</keyword>
<feature type="domain" description="ABC transporter" evidence="12">
    <location>
        <begin position="870"/>
        <end position="1123"/>
    </location>
</feature>
<keyword evidence="4 11" id="KW-0812">Transmembrane</keyword>
<evidence type="ECO:0000256" key="7">
    <source>
        <dbReference type="ARBA" id="ARBA00022840"/>
    </source>
</evidence>
<dbReference type="PROSITE" id="PS50893">
    <property type="entry name" value="ABC_TRANSPORTER_2"/>
    <property type="match status" value="2"/>
</dbReference>
<feature type="transmembrane region" description="Helical" evidence="11">
    <location>
        <begin position="636"/>
        <end position="665"/>
    </location>
</feature>
<sequence>MGHEFDMEMEEQLAETGRNLRSSFRELSSSFRSRTSGSDLALSSDEVQLQWAAIQRLPTFTRLRTSLFDHSLLTDETGTGKEGGDGTRKAIDVTELGALERHVFMEKLITKIEDDNLRLLKKLKQRIHRQETSSLNHDLQLTVTFVLRVGLELSTIEVRFQNLSVEAHCEVVQGKPIPTLWNTITGVFSALTKLSPCKSQTYKIKILKDISGIIKPSRMTLLLGPPGCGKTTLLQALSGKLNPSLKVTGEISYNGYKFTEFVPQNTSAYISQYDLHISEMTVRETLDFSARCQGIGQRADLLKEISRREKQSGIVPEPDIDTYMKAISVEGLTGTLQTDYILKILGLDICADTIVGDAMNRGISGGQKRRLTTGEMIVGPNKALFMDEISTGLDSSTTFQIVTCLQQLTHITEATLLVSLLQPAPETFDLFDDIILMAEGKIVYHGPRSYVQEFFEHCGFRCPERKGVADFLQEVLSKKDQGQYWYRKDQPYSFVSVDNFIAAFKKFHAAEKLNEELCTPFKKSENHKNALSFSIYSLGKWELLKACTAREWLLMKRNSFVYVFKSSQLIVIAMITMTIFIRTRMKIDLVHASYYLGSLFYALIRLMTIGIAELSLTVSRLSVFYKQRDFYFYPAWAYSIPAAILKIPFSLIDAFLWTAITYYVIGYSPEPERFFGLLFILFLVHQMAISLFRLIASVVRDPPFAANFSLFMLMVIFLFSGFILPRPILPAWIKWGFWLSPLAYSEIGVAVNEFLAPRWQQVSSSDATLGQKVLEERGLNFNDHYYWISVGALIGFWLIFNIAFTLALSLLNPPGTSRAIISHERFSYLKAKEDSSDTAEEKESPSVDSLKAPAQTKVEGMVLPFKPITISFEDVQYFVDTPKKLREQGCPQKRLQLLQDITGAFRPGVLTALMGVSGAGKTTLMDVLSGRKTGGYIEGEIRIGGYPKVQKTYARISAYCEQTDIHSPMITVEESVMYSAWLRLPTEIDKHKRSEFVAEVLQMIELDEIKDTLVGIPRVSGISPEQRKRLTIAVELVSNPSIIFMDEPTSGLDARAAAIVMRVVKNIVDTKRTIVCTIHQPSIDIFEAFDELILMKKGGQMIYSGELGQHSSRLIEYFEGIPGVQKIKENYNPATWMLEVTSPSAEAHLGIDFARIYKESYLYERNKEIVKSQSIPPQGSEKLQFSTPFPQNVWEQLKACLWKQHLSYWRSPKYNLLRLVFIILSSSLYGALLWQKGQNLHDEQDFFNIMGSLYVFMIFTGTSNCSSVLPFIAAQRLVVYRERFARMYSSWAYSLAQVIIEIPYIFLEAILFSTITYPTVNFYGSTYKVFWYFYTIFCTLLYYKYLGMMLVSLTPTYQVSTIFASFCYTLLSLFSGYLIPGPKFPKWWVWAYWICPTSWSLKGFLTSQYGDIKEEIIAFGERKALSSFLDSQYGYRHEDLPVIAIVLFAFPLVFASVFTYGIAKLNYQRR</sequence>
<evidence type="ECO:0000256" key="1">
    <source>
        <dbReference type="ARBA" id="ARBA00004141"/>
    </source>
</evidence>
<organism evidence="13 14">
    <name type="scientific">Hibiscus sabdariffa</name>
    <name type="common">roselle</name>
    <dbReference type="NCBI Taxonomy" id="183260"/>
    <lineage>
        <taxon>Eukaryota</taxon>
        <taxon>Viridiplantae</taxon>
        <taxon>Streptophyta</taxon>
        <taxon>Embryophyta</taxon>
        <taxon>Tracheophyta</taxon>
        <taxon>Spermatophyta</taxon>
        <taxon>Magnoliopsida</taxon>
        <taxon>eudicotyledons</taxon>
        <taxon>Gunneridae</taxon>
        <taxon>Pentapetalae</taxon>
        <taxon>rosids</taxon>
        <taxon>malvids</taxon>
        <taxon>Malvales</taxon>
        <taxon>Malvaceae</taxon>
        <taxon>Malvoideae</taxon>
        <taxon>Hibiscus</taxon>
    </lineage>
</organism>
<feature type="transmembrane region" description="Helical" evidence="11">
    <location>
        <begin position="677"/>
        <end position="698"/>
    </location>
</feature>
<dbReference type="Proteomes" id="UP001472677">
    <property type="component" value="Unassembled WGS sequence"/>
</dbReference>
<comment type="subcellular location">
    <subcellularLocation>
        <location evidence="1">Membrane</location>
        <topology evidence="1">Multi-pass membrane protein</topology>
    </subcellularLocation>
</comment>
<dbReference type="InterPro" id="IPR034003">
    <property type="entry name" value="ABCG_PDR_2"/>
</dbReference>
<feature type="transmembrane region" description="Helical" evidence="11">
    <location>
        <begin position="1216"/>
        <end position="1234"/>
    </location>
</feature>
<dbReference type="InterPro" id="IPR013581">
    <property type="entry name" value="PDR_assoc"/>
</dbReference>
<evidence type="ECO:0000256" key="8">
    <source>
        <dbReference type="ARBA" id="ARBA00022989"/>
    </source>
</evidence>
<dbReference type="Pfam" id="PF19055">
    <property type="entry name" value="ABC2_membrane_7"/>
    <property type="match status" value="2"/>
</dbReference>
<feature type="compositionally biased region" description="Basic and acidic residues" evidence="10">
    <location>
        <begin position="832"/>
        <end position="845"/>
    </location>
</feature>
<dbReference type="InterPro" id="IPR027417">
    <property type="entry name" value="P-loop_NTPase"/>
</dbReference>
<evidence type="ECO:0000256" key="6">
    <source>
        <dbReference type="ARBA" id="ARBA00022741"/>
    </source>
</evidence>
<feature type="transmembrane region" description="Helical" evidence="11">
    <location>
        <begin position="785"/>
        <end position="811"/>
    </location>
</feature>
<feature type="transmembrane region" description="Helical" evidence="11">
    <location>
        <begin position="1254"/>
        <end position="1279"/>
    </location>
</feature>
<keyword evidence="8 11" id="KW-1133">Transmembrane helix</keyword>
<keyword evidence="5" id="KW-0677">Repeat</keyword>
<dbReference type="InterPro" id="IPR034001">
    <property type="entry name" value="ABCG_PDR_1"/>
</dbReference>
<reference evidence="13 14" key="1">
    <citation type="journal article" date="2024" name="G3 (Bethesda)">
        <title>Genome assembly of Hibiscus sabdariffa L. provides insights into metabolisms of medicinal natural products.</title>
        <authorList>
            <person name="Kim T."/>
        </authorList>
    </citation>
    <scope>NUCLEOTIDE SEQUENCE [LARGE SCALE GENOMIC DNA]</scope>
    <source>
        <strain evidence="13">TK-2024</strain>
        <tissue evidence="13">Old leaves</tissue>
    </source>
</reference>
<feature type="transmembrane region" description="Helical" evidence="11">
    <location>
        <begin position="1359"/>
        <end position="1379"/>
    </location>
</feature>
<evidence type="ECO:0000256" key="10">
    <source>
        <dbReference type="SAM" id="MobiDB-lite"/>
    </source>
</evidence>
<comment type="caution">
    <text evidence="13">The sequence shown here is derived from an EMBL/GenBank/DDBJ whole genome shotgun (WGS) entry which is preliminary data.</text>
</comment>
<keyword evidence="9 11" id="KW-0472">Membrane</keyword>
<evidence type="ECO:0000256" key="4">
    <source>
        <dbReference type="ARBA" id="ARBA00022692"/>
    </source>
</evidence>
<dbReference type="InterPro" id="IPR043926">
    <property type="entry name" value="ABCG_dom"/>
</dbReference>
<keyword evidence="7" id="KW-0067">ATP-binding</keyword>
<dbReference type="InterPro" id="IPR003593">
    <property type="entry name" value="AAA+_ATPase"/>
</dbReference>
<evidence type="ECO:0000256" key="11">
    <source>
        <dbReference type="SAM" id="Phobius"/>
    </source>
</evidence>
<feature type="region of interest" description="Disordered" evidence="10">
    <location>
        <begin position="832"/>
        <end position="851"/>
    </location>
</feature>
<evidence type="ECO:0000256" key="9">
    <source>
        <dbReference type="ARBA" id="ARBA00023136"/>
    </source>
</evidence>
<dbReference type="PANTHER" id="PTHR19241">
    <property type="entry name" value="ATP-BINDING CASSETTE TRANSPORTER"/>
    <property type="match status" value="1"/>
</dbReference>
<accession>A0ABR2FVY5</accession>
<dbReference type="CDD" id="cd03233">
    <property type="entry name" value="ABCG_PDR_domain1"/>
    <property type="match status" value="1"/>
</dbReference>
<evidence type="ECO:0000313" key="14">
    <source>
        <dbReference type="Proteomes" id="UP001472677"/>
    </source>
</evidence>
<dbReference type="Pfam" id="PF01061">
    <property type="entry name" value="ABC2_membrane"/>
    <property type="match status" value="2"/>
</dbReference>
<feature type="transmembrane region" description="Helical" evidence="11">
    <location>
        <begin position="560"/>
        <end position="581"/>
    </location>
</feature>
<dbReference type="SUPFAM" id="SSF52540">
    <property type="entry name" value="P-loop containing nucleoside triphosphate hydrolases"/>
    <property type="match status" value="2"/>
</dbReference>
<feature type="transmembrane region" description="Helical" evidence="11">
    <location>
        <begin position="736"/>
        <end position="755"/>
    </location>
</feature>
<dbReference type="Pfam" id="PF08370">
    <property type="entry name" value="PDR_assoc"/>
    <property type="match status" value="1"/>
</dbReference>
<feature type="transmembrane region" description="Helical" evidence="11">
    <location>
        <begin position="1440"/>
        <end position="1463"/>
    </location>
</feature>
<feature type="transmembrane region" description="Helical" evidence="11">
    <location>
        <begin position="1291"/>
        <end position="1317"/>
    </location>
</feature>
<dbReference type="Pfam" id="PF00005">
    <property type="entry name" value="ABC_tran"/>
    <property type="match status" value="2"/>
</dbReference>
<protein>
    <recommendedName>
        <fullName evidence="12">ABC transporter domain-containing protein</fullName>
    </recommendedName>
</protein>
<dbReference type="EMBL" id="JBBPBM010000004">
    <property type="protein sequence ID" value="KAK8588133.1"/>
    <property type="molecule type" value="Genomic_DNA"/>
</dbReference>
<gene>
    <name evidence="13" type="ORF">V6N12_022590</name>
</gene>
<keyword evidence="14" id="KW-1185">Reference proteome</keyword>
<evidence type="ECO:0000256" key="2">
    <source>
        <dbReference type="ARBA" id="ARBA00006012"/>
    </source>
</evidence>
<evidence type="ECO:0000259" key="12">
    <source>
        <dbReference type="PROSITE" id="PS50893"/>
    </source>
</evidence>
<dbReference type="Gene3D" id="3.40.50.300">
    <property type="entry name" value="P-loop containing nucleotide triphosphate hydrolases"/>
    <property type="match status" value="2"/>
</dbReference>
<feature type="transmembrane region" description="Helical" evidence="11">
    <location>
        <begin position="593"/>
        <end position="616"/>
    </location>
</feature>
<evidence type="ECO:0000256" key="3">
    <source>
        <dbReference type="ARBA" id="ARBA00022448"/>
    </source>
</evidence>
<dbReference type="SMART" id="SM00382">
    <property type="entry name" value="AAA"/>
    <property type="match status" value="2"/>
</dbReference>
<feature type="transmembrane region" description="Helical" evidence="11">
    <location>
        <begin position="704"/>
        <end position="724"/>
    </location>
</feature>
<feature type="transmembrane region" description="Helical" evidence="11">
    <location>
        <begin position="1329"/>
        <end position="1347"/>
    </location>
</feature>
<dbReference type="CDD" id="cd03232">
    <property type="entry name" value="ABCG_PDR_domain2"/>
    <property type="match status" value="1"/>
</dbReference>
<feature type="domain" description="ABC transporter" evidence="12">
    <location>
        <begin position="191"/>
        <end position="464"/>
    </location>
</feature>
<proteinExistence type="inferred from homology"/>
<evidence type="ECO:0000313" key="13">
    <source>
        <dbReference type="EMBL" id="KAK8588133.1"/>
    </source>
</evidence>
<name>A0ABR2FVY5_9ROSI</name>
<dbReference type="InterPro" id="IPR003439">
    <property type="entry name" value="ABC_transporter-like_ATP-bd"/>
</dbReference>